<name>A0A3Q7GS15_SOLLC</name>
<dbReference type="EnsemblPlants" id="Solyc06g051330.1.1">
    <property type="protein sequence ID" value="Solyc06g051330.1.1.1"/>
    <property type="gene ID" value="Solyc06g051330.1"/>
</dbReference>
<feature type="region of interest" description="Disordered" evidence="1">
    <location>
        <begin position="22"/>
        <end position="61"/>
    </location>
</feature>
<evidence type="ECO:0000313" key="3">
    <source>
        <dbReference type="Proteomes" id="UP000004994"/>
    </source>
</evidence>
<keyword evidence="3" id="KW-1185">Reference proteome</keyword>
<sequence>MFGPIREPTQHTIPMFVFFMRPERKSGNTQRTTAKLTPSAKSSQKPGKRAATLTATEQAAK</sequence>
<dbReference type="PaxDb" id="4081-Solyc06g051330.1.1"/>
<dbReference type="Proteomes" id="UP000004994">
    <property type="component" value="Chromosome 6"/>
</dbReference>
<protein>
    <submittedName>
        <fullName evidence="2">Uncharacterized protein</fullName>
    </submittedName>
</protein>
<dbReference type="AlphaFoldDB" id="A0A3Q7GS15"/>
<evidence type="ECO:0000313" key="2">
    <source>
        <dbReference type="EnsemblPlants" id="Solyc06g051330.1.1.1"/>
    </source>
</evidence>
<organism evidence="2">
    <name type="scientific">Solanum lycopersicum</name>
    <name type="common">Tomato</name>
    <name type="synonym">Lycopersicon esculentum</name>
    <dbReference type="NCBI Taxonomy" id="4081"/>
    <lineage>
        <taxon>Eukaryota</taxon>
        <taxon>Viridiplantae</taxon>
        <taxon>Streptophyta</taxon>
        <taxon>Embryophyta</taxon>
        <taxon>Tracheophyta</taxon>
        <taxon>Spermatophyta</taxon>
        <taxon>Magnoliopsida</taxon>
        <taxon>eudicotyledons</taxon>
        <taxon>Gunneridae</taxon>
        <taxon>Pentapetalae</taxon>
        <taxon>asterids</taxon>
        <taxon>lamiids</taxon>
        <taxon>Solanales</taxon>
        <taxon>Solanaceae</taxon>
        <taxon>Solanoideae</taxon>
        <taxon>Solaneae</taxon>
        <taxon>Solanum</taxon>
        <taxon>Solanum subgen. Lycopersicon</taxon>
    </lineage>
</organism>
<dbReference type="Gramene" id="Solyc06g051330.1.1">
    <property type="protein sequence ID" value="Solyc06g051330.1.1.1"/>
    <property type="gene ID" value="Solyc06g051330.1"/>
</dbReference>
<reference evidence="2" key="1">
    <citation type="journal article" date="2012" name="Nature">
        <title>The tomato genome sequence provides insights into fleshy fruit evolution.</title>
        <authorList>
            <consortium name="Tomato Genome Consortium"/>
        </authorList>
    </citation>
    <scope>NUCLEOTIDE SEQUENCE [LARGE SCALE GENOMIC DNA]</scope>
    <source>
        <strain evidence="2">cv. Heinz 1706</strain>
    </source>
</reference>
<accession>A0A3Q7GS15</accession>
<dbReference type="InParanoid" id="A0A3Q7GS15"/>
<evidence type="ECO:0000256" key="1">
    <source>
        <dbReference type="SAM" id="MobiDB-lite"/>
    </source>
</evidence>
<proteinExistence type="predicted"/>
<feature type="compositionally biased region" description="Polar residues" evidence="1">
    <location>
        <begin position="27"/>
        <end position="45"/>
    </location>
</feature>
<reference evidence="2" key="2">
    <citation type="submission" date="2019-01" db="UniProtKB">
        <authorList>
            <consortium name="EnsemblPlants"/>
        </authorList>
    </citation>
    <scope>IDENTIFICATION</scope>
    <source>
        <strain evidence="2">cv. Heinz 1706</strain>
    </source>
</reference>